<accession>A0A2D2CUW8</accession>
<feature type="domain" description="Bacterial Ig-like" evidence="2">
    <location>
        <begin position="31"/>
        <end position="87"/>
    </location>
</feature>
<dbReference type="Proteomes" id="UP000230709">
    <property type="component" value="Chromosome"/>
</dbReference>
<evidence type="ECO:0000256" key="1">
    <source>
        <dbReference type="SAM" id="SignalP"/>
    </source>
</evidence>
<dbReference type="GO" id="GO:0005737">
    <property type="term" value="C:cytoplasm"/>
    <property type="evidence" value="ECO:0007669"/>
    <property type="project" value="TreeGrafter"/>
</dbReference>
<reference evidence="4" key="1">
    <citation type="submission" date="2017-10" db="EMBL/GenBank/DDBJ databases">
        <title>Completed PacBio SMRT sequence of Methylosinus trichosporium OB3b reveals presence of a third large plasmid.</title>
        <authorList>
            <person name="Charles T.C."/>
            <person name="Lynch M.D.J."/>
            <person name="Heil J.R."/>
            <person name="Cheng J."/>
        </authorList>
    </citation>
    <scope>NUCLEOTIDE SEQUENCE [LARGE SCALE GENOMIC DNA]</scope>
    <source>
        <strain evidence="4">OB3b</strain>
    </source>
</reference>
<dbReference type="SUPFAM" id="SSF50985">
    <property type="entry name" value="RCC1/BLIP-II"/>
    <property type="match status" value="1"/>
</dbReference>
<dbReference type="Pfam" id="PF00415">
    <property type="entry name" value="RCC1"/>
    <property type="match status" value="3"/>
</dbReference>
<dbReference type="PROSITE" id="PS50012">
    <property type="entry name" value="RCC1_3"/>
    <property type="match status" value="6"/>
</dbReference>
<protein>
    <submittedName>
        <fullName evidence="3">Chromosome condensation regulator RCC1</fullName>
    </submittedName>
</protein>
<dbReference type="PANTHER" id="PTHR45982">
    <property type="entry name" value="REGULATOR OF CHROMOSOME CONDENSATION"/>
    <property type="match status" value="1"/>
</dbReference>
<dbReference type="PANTHER" id="PTHR45982:SF1">
    <property type="entry name" value="REGULATOR OF CHROMOSOME CONDENSATION"/>
    <property type="match status" value="1"/>
</dbReference>
<dbReference type="InterPro" id="IPR000408">
    <property type="entry name" value="Reg_chr_condens"/>
</dbReference>
<dbReference type="RefSeq" id="WP_003610902.1">
    <property type="nucleotide sequence ID" value="NZ_ADVE02000001.1"/>
</dbReference>
<dbReference type="InterPro" id="IPR032109">
    <property type="entry name" value="Big_3_5"/>
</dbReference>
<organism evidence="3 4">
    <name type="scientific">Methylosinus trichosporium (strain ATCC 35070 / NCIMB 11131 / UNIQEM 75 / OB3b)</name>
    <dbReference type="NCBI Taxonomy" id="595536"/>
    <lineage>
        <taxon>Bacteria</taxon>
        <taxon>Pseudomonadati</taxon>
        <taxon>Pseudomonadota</taxon>
        <taxon>Alphaproteobacteria</taxon>
        <taxon>Hyphomicrobiales</taxon>
        <taxon>Methylocystaceae</taxon>
        <taxon>Methylosinus</taxon>
    </lineage>
</organism>
<feature type="signal peptide" evidence="1">
    <location>
        <begin position="1"/>
        <end position="21"/>
    </location>
</feature>
<name>A0A2D2CUW8_METT3</name>
<dbReference type="PRINTS" id="PR00633">
    <property type="entry name" value="RCCNDNSATION"/>
</dbReference>
<keyword evidence="4" id="KW-1185">Reference proteome</keyword>
<dbReference type="KEGG" id="mtw:CQW49_01020"/>
<keyword evidence="1" id="KW-0732">Signal</keyword>
<dbReference type="GO" id="GO:0005085">
    <property type="term" value="F:guanyl-nucleotide exchange factor activity"/>
    <property type="evidence" value="ECO:0007669"/>
    <property type="project" value="TreeGrafter"/>
</dbReference>
<dbReference type="EMBL" id="CP023737">
    <property type="protein sequence ID" value="ATQ66632.1"/>
    <property type="molecule type" value="Genomic_DNA"/>
</dbReference>
<feature type="chain" id="PRO_5013944512" evidence="1">
    <location>
        <begin position="22"/>
        <end position="471"/>
    </location>
</feature>
<evidence type="ECO:0000313" key="3">
    <source>
        <dbReference type="EMBL" id="ATQ66632.1"/>
    </source>
</evidence>
<dbReference type="AlphaFoldDB" id="A0A2D2CUW8"/>
<dbReference type="Pfam" id="PF13540">
    <property type="entry name" value="RCC1_2"/>
    <property type="match status" value="2"/>
</dbReference>
<dbReference type="STRING" id="595536.GCA_000178815_00741"/>
<dbReference type="Pfam" id="PF16640">
    <property type="entry name" value="Big_3_5"/>
    <property type="match status" value="1"/>
</dbReference>
<proteinExistence type="predicted"/>
<evidence type="ECO:0000313" key="4">
    <source>
        <dbReference type="Proteomes" id="UP000230709"/>
    </source>
</evidence>
<dbReference type="InterPro" id="IPR051553">
    <property type="entry name" value="Ran_GTPase-activating"/>
</dbReference>
<gene>
    <name evidence="3" type="ORF">CQW49_01020</name>
</gene>
<dbReference type="InterPro" id="IPR009091">
    <property type="entry name" value="RCC1/BLIP-II"/>
</dbReference>
<dbReference type="Gene3D" id="2.130.10.30">
    <property type="entry name" value="Regulator of chromosome condensation 1/beta-lactamase-inhibitor protein II"/>
    <property type="match status" value="2"/>
</dbReference>
<sequence>MTAFKILCVALSLALAAPAFAKSASRTRLLTSPNPAKLGQTVKLVGEVDGFGGGAPTGTVNFTDGDVALGAGTLSPYGAGQATLTANMWHVCALTSAGGAACWGRNSAGEVGDGTTTRRLSPVAVTGLSSGVVAISAGGSYSCALTTVGGVKCWGVNYAGQLGDGTTLERHQPVAVSGLSTGVVAIAAGSQHSCALTAVGGVECWGSNYYGQLGDGTTENRHTPVTVSGLSSGVVAISAGQHHSCALTSVGSVKCWGGIYTNHSTVPVAVPGLSSGVAAIASGFSHACALTSLHGVKCWGTNNWGELGDGTRTNRSTPVEVSTLSTGVVAIAGGQYHTCALKGDGALFCWGSNDSGQVGDRTTTTRDTPVAVPGHTRGVAAIAPAFGYTCVSMVTGVVRCWGFNASGRLGDGTTRNRRAPKPIPDFTALVRTRAPLLTKSLGAGTHTLRATYSGDAAHSQSSGSRAQTIAP</sequence>
<evidence type="ECO:0000259" key="2">
    <source>
        <dbReference type="Pfam" id="PF16640"/>
    </source>
</evidence>